<accession>A0A5P2BYY7</accession>
<dbReference type="AlphaFoldDB" id="A0A5P2BYY7"/>
<dbReference type="Proteomes" id="UP000322927">
    <property type="component" value="Chromosome"/>
</dbReference>
<name>A0A5P2BYY7_STRVZ</name>
<dbReference type="OrthoDB" id="4245619at2"/>
<evidence type="ECO:0000313" key="2">
    <source>
        <dbReference type="Proteomes" id="UP000322927"/>
    </source>
</evidence>
<dbReference type="RefSeq" id="WP_150217311.1">
    <property type="nucleotide sequence ID" value="NZ_CP029192.1"/>
</dbReference>
<reference evidence="1 2" key="1">
    <citation type="submission" date="2018-05" db="EMBL/GenBank/DDBJ databases">
        <title>Streptomyces venezuelae.</title>
        <authorList>
            <person name="Kim W."/>
            <person name="Lee N."/>
            <person name="Cho B.-K."/>
        </authorList>
    </citation>
    <scope>NUCLEOTIDE SEQUENCE [LARGE SCALE GENOMIC DNA]</scope>
    <source>
        <strain evidence="1 2">ATCC 14584</strain>
    </source>
</reference>
<proteinExistence type="predicted"/>
<dbReference type="EMBL" id="CP029192">
    <property type="protein sequence ID" value="QES35190.1"/>
    <property type="molecule type" value="Genomic_DNA"/>
</dbReference>
<protein>
    <submittedName>
        <fullName evidence="1">Uncharacterized protein</fullName>
    </submittedName>
</protein>
<gene>
    <name evidence="1" type="ORF">DEJ48_18795</name>
</gene>
<organism evidence="1 2">
    <name type="scientific">Streptomyces venezuelae</name>
    <dbReference type="NCBI Taxonomy" id="54571"/>
    <lineage>
        <taxon>Bacteria</taxon>
        <taxon>Bacillati</taxon>
        <taxon>Actinomycetota</taxon>
        <taxon>Actinomycetes</taxon>
        <taxon>Kitasatosporales</taxon>
        <taxon>Streptomycetaceae</taxon>
        <taxon>Streptomyces</taxon>
    </lineage>
</organism>
<sequence>MEYITATFIVKLTDHPTSEPDEVWVLSLDSFEMPADDIIKELEALTWLRGAEYPAMSHISSRQGITNWGASSSFMEFVLEMSSNGMGGVTTVVVSEAVKALYSKLRRRSQGDHWGNVISEETAIAVAKQRIASQYDVEGDSLTLSRSETDAANHSFHFTFSHPDGRSFGAEVGILRDAPTCMRIWRQVAPE</sequence>
<evidence type="ECO:0000313" key="1">
    <source>
        <dbReference type="EMBL" id="QES35190.1"/>
    </source>
</evidence>